<feature type="compositionally biased region" description="Low complexity" evidence="4">
    <location>
        <begin position="623"/>
        <end position="635"/>
    </location>
</feature>
<dbReference type="CDD" id="cd00118">
    <property type="entry name" value="LysM"/>
    <property type="match status" value="1"/>
</dbReference>
<sequence>MRRMKAGIRISASVAAILALSIGMASAKEDAKVTEIVPVHSFSGAYLAARVAETDNDLDAAVSYYKRALTFDAENLMLQRRLLRALIAQGSLEEALPYANNLVKDEEASRLARLVLAIDSFRRQDFSGAEKWLEVAPESDLDRLITETMVAWSKIGQKDIAGGLKVLDSLSKPEWFTPFRDYQRAIVFAYDKQDDEAEKAFEKLFSGAQNAMSAETFARLVEAYATFLSSRGENEQALEVLNKTIDAGLGISPLPVLKDRIAKGEKLDFIIDTPAAGAAEVLLAVATELASGGGDAFVQLYLHLYLHYGLALQPHSDPLLIQLARVSERLEQPEKAIEYYERIGSGSPWARFAEFQIGLNLADLERNDEAVEHLKGVLAEDPSDIRAYLALGRVYSAQQDFKSAAALYDQAVEAIGEPQPQHWNIYYQRGIAYERLKQWPKAEPNFKQALDLYPDHPQVLNYLGYSWIDMNMNLDEGMKLIRRAVELRPSDGYIVDSLGWAHYKMGEYEQAVENLERAVSLQPEDPVLNDHLGDGYWRTGRKLEAIYQWSHVLDLDPDDDLKKSVEEKIEKGLPEPEPKKFANAAGTAAPVVNDSSDSPAETRKKPEPKDEAQPTEEKPAPATPETEPTQAESAPQPAVYTVKAGQTLWSIAAERLGNGERFREILELNPELRRNPNAIRPGYQLRLPE</sequence>
<dbReference type="Pfam" id="PF01476">
    <property type="entry name" value="LysM"/>
    <property type="match status" value="1"/>
</dbReference>
<gene>
    <name evidence="7" type="ORF">GCM10011385_27860</name>
</gene>
<feature type="chain" id="PRO_5037861619" description="LysM domain-containing protein" evidence="5">
    <location>
        <begin position="28"/>
        <end position="689"/>
    </location>
</feature>
<evidence type="ECO:0000256" key="4">
    <source>
        <dbReference type="SAM" id="MobiDB-lite"/>
    </source>
</evidence>
<dbReference type="PROSITE" id="PS50293">
    <property type="entry name" value="TPR_REGION"/>
    <property type="match status" value="1"/>
</dbReference>
<feature type="repeat" description="TPR" evidence="3">
    <location>
        <begin position="423"/>
        <end position="456"/>
    </location>
</feature>
<evidence type="ECO:0000256" key="1">
    <source>
        <dbReference type="ARBA" id="ARBA00022737"/>
    </source>
</evidence>
<dbReference type="EMBL" id="BMIF01000008">
    <property type="protein sequence ID" value="GGA72412.1"/>
    <property type="molecule type" value="Genomic_DNA"/>
</dbReference>
<name>A0A916RVP6_9HYPH</name>
<reference evidence="7" key="1">
    <citation type="journal article" date="2014" name="Int. J. Syst. Evol. Microbiol.">
        <title>Complete genome sequence of Corynebacterium casei LMG S-19264T (=DSM 44701T), isolated from a smear-ripened cheese.</title>
        <authorList>
            <consortium name="US DOE Joint Genome Institute (JGI-PGF)"/>
            <person name="Walter F."/>
            <person name="Albersmeier A."/>
            <person name="Kalinowski J."/>
            <person name="Ruckert C."/>
        </authorList>
    </citation>
    <scope>NUCLEOTIDE SEQUENCE</scope>
    <source>
        <strain evidence="7">CGMCC 1.15320</strain>
    </source>
</reference>
<proteinExistence type="predicted"/>
<dbReference type="AlphaFoldDB" id="A0A916RVP6"/>
<keyword evidence="2 3" id="KW-0802">TPR repeat</keyword>
<dbReference type="Gene3D" id="3.10.350.10">
    <property type="entry name" value="LysM domain"/>
    <property type="match status" value="1"/>
</dbReference>
<feature type="domain" description="LysM" evidence="6">
    <location>
        <begin position="638"/>
        <end position="687"/>
    </location>
</feature>
<feature type="signal peptide" evidence="5">
    <location>
        <begin position="1"/>
        <end position="27"/>
    </location>
</feature>
<feature type="repeat" description="TPR" evidence="3">
    <location>
        <begin position="385"/>
        <end position="418"/>
    </location>
</feature>
<reference evidence="7" key="2">
    <citation type="submission" date="2020-09" db="EMBL/GenBank/DDBJ databases">
        <authorList>
            <person name="Sun Q."/>
            <person name="Zhou Y."/>
        </authorList>
    </citation>
    <scope>NUCLEOTIDE SEQUENCE</scope>
    <source>
        <strain evidence="7">CGMCC 1.15320</strain>
    </source>
</reference>
<feature type="repeat" description="TPR" evidence="3">
    <location>
        <begin position="492"/>
        <end position="525"/>
    </location>
</feature>
<dbReference type="Pfam" id="PF14559">
    <property type="entry name" value="TPR_19"/>
    <property type="match status" value="1"/>
</dbReference>
<keyword evidence="5" id="KW-0732">Signal</keyword>
<dbReference type="SUPFAM" id="SSF54106">
    <property type="entry name" value="LysM domain"/>
    <property type="match status" value="1"/>
</dbReference>
<protein>
    <recommendedName>
        <fullName evidence="6">LysM domain-containing protein</fullName>
    </recommendedName>
</protein>
<dbReference type="SMART" id="SM00028">
    <property type="entry name" value="TPR"/>
    <property type="match status" value="7"/>
</dbReference>
<dbReference type="PANTHER" id="PTHR12558">
    <property type="entry name" value="CELL DIVISION CYCLE 16,23,27"/>
    <property type="match status" value="1"/>
</dbReference>
<evidence type="ECO:0000259" key="6">
    <source>
        <dbReference type="PROSITE" id="PS51782"/>
    </source>
</evidence>
<dbReference type="PANTHER" id="PTHR12558:SF13">
    <property type="entry name" value="CELL DIVISION CYCLE PROTEIN 27 HOMOLOG"/>
    <property type="match status" value="1"/>
</dbReference>
<evidence type="ECO:0000313" key="8">
    <source>
        <dbReference type="Proteomes" id="UP000636264"/>
    </source>
</evidence>
<comment type="caution">
    <text evidence="7">The sequence shown here is derived from an EMBL/GenBank/DDBJ whole genome shotgun (WGS) entry which is preliminary data.</text>
</comment>
<feature type="compositionally biased region" description="Basic and acidic residues" evidence="4">
    <location>
        <begin position="600"/>
        <end position="619"/>
    </location>
</feature>
<evidence type="ECO:0000313" key="7">
    <source>
        <dbReference type="EMBL" id="GGA72412.1"/>
    </source>
</evidence>
<dbReference type="PROSITE" id="PS51782">
    <property type="entry name" value="LYSM"/>
    <property type="match status" value="1"/>
</dbReference>
<dbReference type="PROSITE" id="PS50005">
    <property type="entry name" value="TPR"/>
    <property type="match status" value="3"/>
</dbReference>
<accession>A0A916RVP6</accession>
<dbReference type="InterPro" id="IPR036779">
    <property type="entry name" value="LysM_dom_sf"/>
</dbReference>
<dbReference type="InterPro" id="IPR013105">
    <property type="entry name" value="TPR_2"/>
</dbReference>
<dbReference type="SMART" id="SM00257">
    <property type="entry name" value="LysM"/>
    <property type="match status" value="1"/>
</dbReference>
<feature type="compositionally biased region" description="Basic and acidic residues" evidence="4">
    <location>
        <begin position="569"/>
        <end position="580"/>
    </location>
</feature>
<dbReference type="Pfam" id="PF07719">
    <property type="entry name" value="TPR_2"/>
    <property type="match status" value="1"/>
</dbReference>
<evidence type="ECO:0000256" key="5">
    <source>
        <dbReference type="SAM" id="SignalP"/>
    </source>
</evidence>
<dbReference type="Pfam" id="PF13181">
    <property type="entry name" value="TPR_8"/>
    <property type="match status" value="1"/>
</dbReference>
<dbReference type="SUPFAM" id="SSF81901">
    <property type="entry name" value="HCP-like"/>
    <property type="match status" value="1"/>
</dbReference>
<feature type="region of interest" description="Disordered" evidence="4">
    <location>
        <begin position="569"/>
        <end position="639"/>
    </location>
</feature>
<dbReference type="SUPFAM" id="SSF48452">
    <property type="entry name" value="TPR-like"/>
    <property type="match status" value="2"/>
</dbReference>
<keyword evidence="8" id="KW-1185">Reference proteome</keyword>
<evidence type="ECO:0000256" key="3">
    <source>
        <dbReference type="PROSITE-ProRule" id="PRU00339"/>
    </source>
</evidence>
<organism evidence="7 8">
    <name type="scientific">Nitratireductor aestuarii</name>
    <dbReference type="NCBI Taxonomy" id="1735103"/>
    <lineage>
        <taxon>Bacteria</taxon>
        <taxon>Pseudomonadati</taxon>
        <taxon>Pseudomonadota</taxon>
        <taxon>Alphaproteobacteria</taxon>
        <taxon>Hyphomicrobiales</taxon>
        <taxon>Phyllobacteriaceae</taxon>
        <taxon>Nitratireductor</taxon>
    </lineage>
</organism>
<dbReference type="Proteomes" id="UP000636264">
    <property type="component" value="Unassembled WGS sequence"/>
</dbReference>
<dbReference type="InterPro" id="IPR019734">
    <property type="entry name" value="TPR_rpt"/>
</dbReference>
<evidence type="ECO:0000256" key="2">
    <source>
        <dbReference type="ARBA" id="ARBA00022803"/>
    </source>
</evidence>
<dbReference type="InterPro" id="IPR018392">
    <property type="entry name" value="LysM"/>
</dbReference>
<dbReference type="Gene3D" id="1.25.40.10">
    <property type="entry name" value="Tetratricopeptide repeat domain"/>
    <property type="match status" value="3"/>
</dbReference>
<keyword evidence="1" id="KW-0677">Repeat</keyword>
<dbReference type="InterPro" id="IPR011990">
    <property type="entry name" value="TPR-like_helical_dom_sf"/>
</dbReference>
<dbReference type="Pfam" id="PF00515">
    <property type="entry name" value="TPR_1"/>
    <property type="match status" value="1"/>
</dbReference>